<dbReference type="Gene3D" id="1.10.340.70">
    <property type="match status" value="1"/>
</dbReference>
<dbReference type="CDD" id="cd01647">
    <property type="entry name" value="RT_LTR"/>
    <property type="match status" value="1"/>
</dbReference>
<dbReference type="GO" id="GO:0004519">
    <property type="term" value="F:endonuclease activity"/>
    <property type="evidence" value="ECO:0007669"/>
    <property type="project" value="UniProtKB-KW"/>
</dbReference>
<dbReference type="InterPro" id="IPR043128">
    <property type="entry name" value="Rev_trsase/Diguanyl_cyclase"/>
</dbReference>
<protein>
    <recommendedName>
        <fullName evidence="1">RNA-directed DNA polymerase</fullName>
        <ecNumber evidence="1">2.7.7.49</ecNumber>
    </recommendedName>
</protein>
<reference evidence="10" key="1">
    <citation type="submission" date="2025-08" db="UniProtKB">
        <authorList>
            <consortium name="RefSeq"/>
        </authorList>
    </citation>
    <scope>IDENTIFICATION</scope>
    <source>
        <tissue evidence="10">Whole organism</tissue>
    </source>
</reference>
<dbReference type="PANTHER" id="PTHR37984:SF5">
    <property type="entry name" value="PROTEIN NYNRIN-LIKE"/>
    <property type="match status" value="1"/>
</dbReference>
<dbReference type="EC" id="2.7.7.49" evidence="1"/>
<evidence type="ECO:0000256" key="1">
    <source>
        <dbReference type="ARBA" id="ARBA00012493"/>
    </source>
</evidence>
<dbReference type="FunFam" id="3.10.20.370:FF:000001">
    <property type="entry name" value="Retrovirus-related Pol polyprotein from transposon 17.6-like protein"/>
    <property type="match status" value="1"/>
</dbReference>
<evidence type="ECO:0000256" key="2">
    <source>
        <dbReference type="ARBA" id="ARBA00022695"/>
    </source>
</evidence>
<dbReference type="InterPro" id="IPR041577">
    <property type="entry name" value="RT_RNaseH_2"/>
</dbReference>
<feature type="domain" description="Integrase catalytic" evidence="8">
    <location>
        <begin position="1132"/>
        <end position="1292"/>
    </location>
</feature>
<dbReference type="KEGG" id="foc:113215408"/>
<dbReference type="GO" id="GO:0003964">
    <property type="term" value="F:RNA-directed DNA polymerase activity"/>
    <property type="evidence" value="ECO:0007669"/>
    <property type="project" value="UniProtKB-KW"/>
</dbReference>
<feature type="compositionally biased region" description="Basic residues" evidence="7">
    <location>
        <begin position="259"/>
        <end position="271"/>
    </location>
</feature>
<keyword evidence="2" id="KW-0548">Nucleotidyltransferase</keyword>
<dbReference type="Gene3D" id="3.30.70.270">
    <property type="match status" value="2"/>
</dbReference>
<dbReference type="Pfam" id="PF00078">
    <property type="entry name" value="RVT_1"/>
    <property type="match status" value="1"/>
</dbReference>
<keyword evidence="9" id="KW-1185">Reference proteome</keyword>
<dbReference type="InterPro" id="IPR001584">
    <property type="entry name" value="Integrase_cat-core"/>
</dbReference>
<feature type="compositionally biased region" description="Low complexity" evidence="7">
    <location>
        <begin position="224"/>
        <end position="240"/>
    </location>
</feature>
<dbReference type="InterPro" id="IPR043502">
    <property type="entry name" value="DNA/RNA_pol_sf"/>
</dbReference>
<dbReference type="GO" id="GO:0003676">
    <property type="term" value="F:nucleic acid binding"/>
    <property type="evidence" value="ECO:0007669"/>
    <property type="project" value="InterPro"/>
</dbReference>
<dbReference type="PANTHER" id="PTHR37984">
    <property type="entry name" value="PROTEIN CBG26694"/>
    <property type="match status" value="1"/>
</dbReference>
<keyword evidence="4" id="KW-0255">Endonuclease</keyword>
<dbReference type="InterPro" id="IPR012337">
    <property type="entry name" value="RNaseH-like_sf"/>
</dbReference>
<evidence type="ECO:0000256" key="6">
    <source>
        <dbReference type="ARBA" id="ARBA00023268"/>
    </source>
</evidence>
<dbReference type="PROSITE" id="PS50994">
    <property type="entry name" value="INTEGRASE"/>
    <property type="match status" value="1"/>
</dbReference>
<feature type="compositionally biased region" description="Basic residues" evidence="7">
    <location>
        <begin position="281"/>
        <end position="290"/>
    </location>
</feature>
<keyword evidence="5" id="KW-0695">RNA-directed DNA polymerase</keyword>
<dbReference type="FunFam" id="3.30.70.270:FF:000026">
    <property type="entry name" value="Transposon Ty3-G Gag-Pol polyprotein"/>
    <property type="match status" value="1"/>
</dbReference>
<dbReference type="InterPro" id="IPR036397">
    <property type="entry name" value="RNaseH_sf"/>
</dbReference>
<name>A0A9C6WVU8_FRAOC</name>
<keyword evidence="6" id="KW-0511">Multifunctional enzyme</keyword>
<dbReference type="OrthoDB" id="2286242at2759"/>
<evidence type="ECO:0000256" key="3">
    <source>
        <dbReference type="ARBA" id="ARBA00022722"/>
    </source>
</evidence>
<keyword evidence="2" id="KW-0808">Transferase</keyword>
<accession>A0A9C6WVU8</accession>
<feature type="region of interest" description="Disordered" evidence="7">
    <location>
        <begin position="194"/>
        <end position="302"/>
    </location>
</feature>
<dbReference type="SUPFAM" id="SSF53098">
    <property type="entry name" value="Ribonuclease H-like"/>
    <property type="match status" value="1"/>
</dbReference>
<dbReference type="GO" id="GO:0015074">
    <property type="term" value="P:DNA integration"/>
    <property type="evidence" value="ECO:0007669"/>
    <property type="project" value="InterPro"/>
</dbReference>
<dbReference type="Proteomes" id="UP000504606">
    <property type="component" value="Unplaced"/>
</dbReference>
<dbReference type="FunFam" id="3.30.420.10:FF:000063">
    <property type="entry name" value="Retrovirus-related Pol polyprotein from transposon 297-like Protein"/>
    <property type="match status" value="1"/>
</dbReference>
<evidence type="ECO:0000256" key="7">
    <source>
        <dbReference type="SAM" id="MobiDB-lite"/>
    </source>
</evidence>
<dbReference type="InterPro" id="IPR000477">
    <property type="entry name" value="RT_dom"/>
</dbReference>
<evidence type="ECO:0000256" key="4">
    <source>
        <dbReference type="ARBA" id="ARBA00022759"/>
    </source>
</evidence>
<dbReference type="InterPro" id="IPR050951">
    <property type="entry name" value="Retrovirus_Pol_polyprotein"/>
</dbReference>
<feature type="compositionally biased region" description="Polar residues" evidence="7">
    <location>
        <begin position="1399"/>
        <end position="1430"/>
    </location>
</feature>
<dbReference type="GO" id="GO:0042575">
    <property type="term" value="C:DNA polymerase complex"/>
    <property type="evidence" value="ECO:0007669"/>
    <property type="project" value="UniProtKB-ARBA"/>
</dbReference>
<evidence type="ECO:0000313" key="10">
    <source>
        <dbReference type="RefSeq" id="XP_052123376.1"/>
    </source>
</evidence>
<sequence length="1454" mass="167075">MALVPPPQSLSLGGKLEESWAAFKDDIEIYLQANKVEDDKAAAGVLLTFIGREARNHFKNWKVTDADKLSYKKLIEAIDKVVKPTSYPIHNRLMFRSRRRMDGENIDDYVVHLRQRATECEFVNGMEELMIIDNIVESVTDPGLQQHLFKQASKGKDASDIVKLVKEHETLTQATSSMNGKIHHLSRYNQHYQNNYKSRSKSPRRHYYENYYEGSSKSPKKYSKSPSRYQSKSPSRYQSKSPHHRRSSRDGYEKSSRGYSHRRSSRDKYRRSASISPYKKSGSKSPHRRASSPAPDSFRKKPCRRCQTRHEFGECPAEGATCNNCGRRNHFTQCCLLRKVDSITVQQESKQPHGSMSGSQFKKDPYYYINTLTQRKNSDEDNTVHIKMLRSVPDEDPSIWIEPIEVCNKIIKFKIDTGSDVDTLPIQHLSIIPDDCIIKPAPRTLAYGEVEVPVLGKVQLPSACRGTKTTLDFVIIGTEEVPVLSRTTSLRLGLIKRVHASTPVCLSVQTKKTPHCEDLEKTLECITDETARHLIRSNKQLFVGTGKFPDKVTLLVDKDVEPTRHPPRRVPLIIEEKVKKYINKISVQEVVSPVEQPRSWVSHMLIREKPNGDIRVCLDPKDLNQAIKRNYYQIPSVEFIQSRLAGNEFFSVVDLKDGFWHCELDLQSSEVCAFSTPFGCYKFNRLPFGLNASPEIFQARCEFYFGDIPGVTIFFDDIIVSGRNREEHDKALYNFLQRATLVNARINASKIQIRKTSVKYVGHIFSKEGRTVDPTRVEAIQKLKSPLNKKQLQKILGSINYEREYIPNLATLMQVLRPLLEEKNKWMWLECHEEALQKIKDMITNAPILANFQENAPIVIQCDASSFGLGSCLLQNKKPVSFASRCLTKTEQGYAMVEKEMLAILFSARKFHFWIYGREVTVHTDHKPLVTIFKKNVPEIGSTRLQSLRIKLLMYKLNVQYIPGSQMYIADLLSRDPLPEEKSDEVLLNVVIHTMTNLSPISGPLKDKIREESNQDEELQMLKRIVLDGWPEAINKVEAKIKPYWQKSSDIHLDNNLLFYGQRVIIPVKLRKGMLEKLHEGHQRISKTSKLAALSVYWPNIQEDITSLLQACQTCSKHQPKNFKQPMEKRTLPTRPWSHLAADILYCKGENYLIVMDCYSKWLEIIKIKSKSAETINEVLSDLFSRYGFPDIIYSDNNPFNSQVCLQLADTGNFKYIFSSPRYPQSNGQAEKAVGIARQIITKSKESNEDYKMGLLNYRNTPIDVLNASPSQLLNSRVLKCKIPMTEETLKPKVQEGVNRKLVERQERSEKQYNKTAKRKIVTFQDNDKVLVYTGENWEPAIVVKKNHENPRSYEIKTNHGTYVRTTHHMKKRFDNRPIQSSNYYQIYGPNKDNIQEMSEANAHSESRNGLVQPNQGMGTPRQQLGTPTAETRVETPQLRRTSRVTKPPARYSQ</sequence>
<dbReference type="Gene3D" id="3.10.10.10">
    <property type="entry name" value="HIV Type 1 Reverse Transcriptase, subunit A, domain 1"/>
    <property type="match status" value="1"/>
</dbReference>
<dbReference type="FunFam" id="1.10.340.70:FF:000004">
    <property type="entry name" value="Retrovirus-related Pol polyprotein from transposon 297-like Protein"/>
    <property type="match status" value="1"/>
</dbReference>
<dbReference type="Gene3D" id="3.30.420.10">
    <property type="entry name" value="Ribonuclease H-like superfamily/Ribonuclease H"/>
    <property type="match status" value="1"/>
</dbReference>
<proteinExistence type="predicted"/>
<gene>
    <name evidence="10" type="primary">LOC113215408</name>
</gene>
<dbReference type="RefSeq" id="XP_052123376.1">
    <property type="nucleotide sequence ID" value="XM_052267416.1"/>
</dbReference>
<dbReference type="InterPro" id="IPR041588">
    <property type="entry name" value="Integrase_H2C2"/>
</dbReference>
<feature type="region of interest" description="Disordered" evidence="7">
    <location>
        <begin position="1399"/>
        <end position="1454"/>
    </location>
</feature>
<dbReference type="GeneID" id="113215408"/>
<keyword evidence="4" id="KW-0378">Hydrolase</keyword>
<evidence type="ECO:0000256" key="5">
    <source>
        <dbReference type="ARBA" id="ARBA00022918"/>
    </source>
</evidence>
<dbReference type="Pfam" id="PF17919">
    <property type="entry name" value="RT_RNaseH_2"/>
    <property type="match status" value="1"/>
</dbReference>
<dbReference type="SUPFAM" id="SSF56672">
    <property type="entry name" value="DNA/RNA polymerases"/>
    <property type="match status" value="1"/>
</dbReference>
<dbReference type="Pfam" id="PF17921">
    <property type="entry name" value="Integrase_H2C2"/>
    <property type="match status" value="1"/>
</dbReference>
<evidence type="ECO:0000313" key="9">
    <source>
        <dbReference type="Proteomes" id="UP000504606"/>
    </source>
</evidence>
<evidence type="ECO:0000259" key="8">
    <source>
        <dbReference type="PROSITE" id="PS50994"/>
    </source>
</evidence>
<dbReference type="CDD" id="cd05481">
    <property type="entry name" value="retropepsin_like_LTR_1"/>
    <property type="match status" value="1"/>
</dbReference>
<organism evidence="9 10">
    <name type="scientific">Frankliniella occidentalis</name>
    <name type="common">Western flower thrips</name>
    <name type="synonym">Euthrips occidentalis</name>
    <dbReference type="NCBI Taxonomy" id="133901"/>
    <lineage>
        <taxon>Eukaryota</taxon>
        <taxon>Metazoa</taxon>
        <taxon>Ecdysozoa</taxon>
        <taxon>Arthropoda</taxon>
        <taxon>Hexapoda</taxon>
        <taxon>Insecta</taxon>
        <taxon>Pterygota</taxon>
        <taxon>Neoptera</taxon>
        <taxon>Paraneoptera</taxon>
        <taxon>Thysanoptera</taxon>
        <taxon>Terebrantia</taxon>
        <taxon>Thripoidea</taxon>
        <taxon>Thripidae</taxon>
        <taxon>Frankliniella</taxon>
    </lineage>
</organism>
<dbReference type="CDD" id="cd09274">
    <property type="entry name" value="RNase_HI_RT_Ty3"/>
    <property type="match status" value="1"/>
</dbReference>
<keyword evidence="3" id="KW-0540">Nuclease</keyword>